<keyword evidence="1 6" id="KW-0489">Methyltransferase</keyword>
<dbReference type="RefSeq" id="WP_092083997.1">
    <property type="nucleotide sequence ID" value="NZ_FMZW01000017.1"/>
</dbReference>
<dbReference type="InterPro" id="IPR036086">
    <property type="entry name" value="ParB/Sulfiredoxin_sf"/>
</dbReference>
<dbReference type="Proteomes" id="UP000199245">
    <property type="component" value="Unassembled WGS sequence"/>
</dbReference>
<reference evidence="6 7" key="1">
    <citation type="submission" date="2016-10" db="EMBL/GenBank/DDBJ databases">
        <authorList>
            <person name="de Groot N.N."/>
        </authorList>
    </citation>
    <scope>NUCLEOTIDE SEQUENCE [LARGE SCALE GENOMIC DNA]</scope>
    <source>
        <strain evidence="6 7">R5</strain>
    </source>
</reference>
<dbReference type="PROSITE" id="PS51143">
    <property type="entry name" value="MT_A70"/>
    <property type="match status" value="1"/>
</dbReference>
<dbReference type="EMBL" id="FMZW01000017">
    <property type="protein sequence ID" value="SDD93988.1"/>
    <property type="molecule type" value="Genomic_DNA"/>
</dbReference>
<dbReference type="GO" id="GO:0008168">
    <property type="term" value="F:methyltransferase activity"/>
    <property type="evidence" value="ECO:0007669"/>
    <property type="project" value="UniProtKB-KW"/>
</dbReference>
<evidence type="ECO:0000313" key="7">
    <source>
        <dbReference type="Proteomes" id="UP000199245"/>
    </source>
</evidence>
<proteinExistence type="inferred from homology"/>
<dbReference type="PANTHER" id="PTHR12829:SF7">
    <property type="entry name" value="N6-ADENOSINE-METHYLTRANSFERASE CATALYTIC SUBUNIT"/>
    <property type="match status" value="1"/>
</dbReference>
<dbReference type="Pfam" id="PF05063">
    <property type="entry name" value="MT-A70"/>
    <property type="match status" value="1"/>
</dbReference>
<keyword evidence="2" id="KW-0808">Transferase</keyword>
<evidence type="ECO:0000256" key="3">
    <source>
        <dbReference type="ARBA" id="ARBA00022691"/>
    </source>
</evidence>
<dbReference type="AlphaFoldDB" id="A0A1G6YUF9"/>
<dbReference type="GO" id="GO:0032259">
    <property type="term" value="P:methylation"/>
    <property type="evidence" value="ECO:0007669"/>
    <property type="project" value="UniProtKB-KW"/>
</dbReference>
<dbReference type="InterPro" id="IPR029063">
    <property type="entry name" value="SAM-dependent_MTases_sf"/>
</dbReference>
<dbReference type="PANTHER" id="PTHR12829">
    <property type="entry name" value="N6-ADENOSINE-METHYLTRANSFERASE"/>
    <property type="match status" value="1"/>
</dbReference>
<dbReference type="SUPFAM" id="SSF53335">
    <property type="entry name" value="S-adenosyl-L-methionine-dependent methyltransferases"/>
    <property type="match status" value="1"/>
</dbReference>
<dbReference type="InterPro" id="IPR007757">
    <property type="entry name" value="MT-A70-like"/>
</dbReference>
<organism evidence="6 7">
    <name type="scientific">Bradyrhizobium brasilense</name>
    <dbReference type="NCBI Taxonomy" id="1419277"/>
    <lineage>
        <taxon>Bacteria</taxon>
        <taxon>Pseudomonadati</taxon>
        <taxon>Pseudomonadota</taxon>
        <taxon>Alphaproteobacteria</taxon>
        <taxon>Hyphomicrobiales</taxon>
        <taxon>Nitrobacteraceae</taxon>
        <taxon>Bradyrhizobium</taxon>
    </lineage>
</organism>
<evidence type="ECO:0000256" key="4">
    <source>
        <dbReference type="PROSITE-ProRule" id="PRU00489"/>
    </source>
</evidence>
<evidence type="ECO:0000256" key="1">
    <source>
        <dbReference type="ARBA" id="ARBA00022603"/>
    </source>
</evidence>
<evidence type="ECO:0000256" key="2">
    <source>
        <dbReference type="ARBA" id="ARBA00022679"/>
    </source>
</evidence>
<gene>
    <name evidence="6" type="ORF">SAMN05216337_101799</name>
</gene>
<dbReference type="SUPFAM" id="SSF110849">
    <property type="entry name" value="ParB/Sulfiredoxin"/>
    <property type="match status" value="1"/>
</dbReference>
<keyword evidence="3" id="KW-0949">S-adenosyl-L-methionine</keyword>
<dbReference type="Gene3D" id="1.10.10.2830">
    <property type="match status" value="1"/>
</dbReference>
<sequence>MALEFHQYADLFPLVEGDAFEQLVEDVREHGIRDPITVHEGKVLDGRNRYRALAELIKTGEVLGKGWGHRANSVLDGDDLNPPHIWFVRYNAAFEGDALAWVISKNLIRRHMDESERAMVAADIGKLDHGGDRSKGQNCHLSTEQRARLLNISRRTVRSADWVKEQGVPELAQAVRDRKVAVSTAETIAHAPQDEQAAILAAAGGDEKAILAAAKSIRARDRRIRFDEVNEKLAEISKASQPLPTGQRFPIIYADPATRYVSGFGDRSIENHYPTMTIEELCVLPVSDLAMDRAVLFIWTTIPQLRNTMRIIEAWGFTYVSAWCWDKVDHGTGHWGFNQHEELLIATRGDFPAPVPGTQPRSLYSEKKTDHSVKPAYFAEQIEMIWPKLPKIELFARSPRPGWERWGNQADAPAPTPEIPDDDSEAA</sequence>
<evidence type="ECO:0000313" key="6">
    <source>
        <dbReference type="EMBL" id="SDD93988.1"/>
    </source>
</evidence>
<feature type="region of interest" description="Disordered" evidence="5">
    <location>
        <begin position="403"/>
        <end position="427"/>
    </location>
</feature>
<evidence type="ECO:0000256" key="5">
    <source>
        <dbReference type="SAM" id="MobiDB-lite"/>
    </source>
</evidence>
<name>A0A1G6YUF9_9BRAD</name>
<accession>A0A1G6YUF9</accession>
<protein>
    <submittedName>
        <fullName evidence="6">N6-adenosine-specific RNA methylase IME4</fullName>
    </submittedName>
</protein>
<comment type="similarity">
    <text evidence="4">Belongs to the MT-A70-like family.</text>
</comment>